<dbReference type="InterPro" id="IPR021109">
    <property type="entry name" value="Peptidase_aspartic_dom_sf"/>
</dbReference>
<name>A0A9P8V9H1_9PEZI</name>
<dbReference type="PANTHER" id="PTHR47966:SF65">
    <property type="entry name" value="ASPARTIC-TYPE ENDOPEPTIDASE"/>
    <property type="match status" value="1"/>
</dbReference>
<evidence type="ECO:0000256" key="1">
    <source>
        <dbReference type="ARBA" id="ARBA00007447"/>
    </source>
</evidence>
<dbReference type="PRINTS" id="PR00792">
    <property type="entry name" value="PEPSIN"/>
</dbReference>
<feature type="compositionally biased region" description="Low complexity" evidence="2">
    <location>
        <begin position="418"/>
        <end position="433"/>
    </location>
</feature>
<keyword evidence="3" id="KW-0732">Signal</keyword>
<protein>
    <submittedName>
        <fullName evidence="5">Aspartic peptidase domain-containing protein</fullName>
    </submittedName>
</protein>
<feature type="domain" description="Peptidase A1" evidence="4">
    <location>
        <begin position="55"/>
        <end position="394"/>
    </location>
</feature>
<feature type="signal peptide" evidence="3">
    <location>
        <begin position="1"/>
        <end position="20"/>
    </location>
</feature>
<dbReference type="InterPro" id="IPR033121">
    <property type="entry name" value="PEPTIDASE_A1"/>
</dbReference>
<dbReference type="GO" id="GO:0004190">
    <property type="term" value="F:aspartic-type endopeptidase activity"/>
    <property type="evidence" value="ECO:0007669"/>
    <property type="project" value="InterPro"/>
</dbReference>
<dbReference type="SUPFAM" id="SSF50630">
    <property type="entry name" value="Acid proteases"/>
    <property type="match status" value="1"/>
</dbReference>
<comment type="similarity">
    <text evidence="1">Belongs to the peptidase A1 family.</text>
</comment>
<gene>
    <name evidence="5" type="ORF">F5X68DRAFT_192394</name>
</gene>
<dbReference type="GO" id="GO:0006508">
    <property type="term" value="P:proteolysis"/>
    <property type="evidence" value="ECO:0007669"/>
    <property type="project" value="InterPro"/>
</dbReference>
<organism evidence="5 6">
    <name type="scientific">Plectosphaerella plurivora</name>
    <dbReference type="NCBI Taxonomy" id="936078"/>
    <lineage>
        <taxon>Eukaryota</taxon>
        <taxon>Fungi</taxon>
        <taxon>Dikarya</taxon>
        <taxon>Ascomycota</taxon>
        <taxon>Pezizomycotina</taxon>
        <taxon>Sordariomycetes</taxon>
        <taxon>Hypocreomycetidae</taxon>
        <taxon>Glomerellales</taxon>
        <taxon>Plectosphaerellaceae</taxon>
        <taxon>Plectosphaerella</taxon>
    </lineage>
</organism>
<feature type="region of interest" description="Disordered" evidence="2">
    <location>
        <begin position="413"/>
        <end position="433"/>
    </location>
</feature>
<dbReference type="PANTHER" id="PTHR47966">
    <property type="entry name" value="BETA-SITE APP-CLEAVING ENZYME, ISOFORM A-RELATED"/>
    <property type="match status" value="1"/>
</dbReference>
<dbReference type="PROSITE" id="PS51767">
    <property type="entry name" value="PEPTIDASE_A1"/>
    <property type="match status" value="1"/>
</dbReference>
<evidence type="ECO:0000313" key="5">
    <source>
        <dbReference type="EMBL" id="KAH6683661.1"/>
    </source>
</evidence>
<dbReference type="Proteomes" id="UP000770015">
    <property type="component" value="Unassembled WGS sequence"/>
</dbReference>
<sequence>MKITILSLCVLHVLTHGVKAKAGFISLPVTRQTSSQALARRQADLIWNDYRGHGYMVDVDVGTPKQRVQLALGIESYGTTVVGKCASSRLPENAIECKKTGAYNASLSTSSLYVAEDGFDEIYEDDENALENLSYMRYQYYADDLTVEGQDTMKNVTFMVSKLSEAYIYGFLGLGFSINDSVTHDHESGILDDLTAQGIIGARAFGITLGGDYESSSLVLGGVDTKKFSGSLSKVPLVDPPQGLSDSAQDYHWLNVERAVLNSGNGTNTTVNGFKAATSSSLAYSDLPDDIVITVGEALGVTNWTDPFWREVPCTRGDAVNGSLELEFSGFTASIPYRDLLHPSDHPEAKEGGCYITVQPSWDLAGPPEYRLGSTFLRAMYAVFDQDSKAVWLAKYEDCGSEEVAFSKGEDVRGQCGGELSTSSGEGGSPNNNSGNGGSFIGVNGALMLGTVLVALFS</sequence>
<keyword evidence="6" id="KW-1185">Reference proteome</keyword>
<proteinExistence type="inferred from homology"/>
<feature type="chain" id="PRO_5040122774" evidence="3">
    <location>
        <begin position="21"/>
        <end position="458"/>
    </location>
</feature>
<evidence type="ECO:0000256" key="3">
    <source>
        <dbReference type="SAM" id="SignalP"/>
    </source>
</evidence>
<dbReference type="Pfam" id="PF00026">
    <property type="entry name" value="Asp"/>
    <property type="match status" value="1"/>
</dbReference>
<dbReference type="AlphaFoldDB" id="A0A9P8V9H1"/>
<accession>A0A9P8V9H1</accession>
<dbReference type="OrthoDB" id="771136at2759"/>
<evidence type="ECO:0000313" key="6">
    <source>
        <dbReference type="Proteomes" id="UP000770015"/>
    </source>
</evidence>
<evidence type="ECO:0000256" key="2">
    <source>
        <dbReference type="SAM" id="MobiDB-lite"/>
    </source>
</evidence>
<comment type="caution">
    <text evidence="5">The sequence shown here is derived from an EMBL/GenBank/DDBJ whole genome shotgun (WGS) entry which is preliminary data.</text>
</comment>
<dbReference type="InterPro" id="IPR001461">
    <property type="entry name" value="Aspartic_peptidase_A1"/>
</dbReference>
<dbReference type="EMBL" id="JAGSXJ010000017">
    <property type="protein sequence ID" value="KAH6683661.1"/>
    <property type="molecule type" value="Genomic_DNA"/>
</dbReference>
<reference evidence="5" key="1">
    <citation type="journal article" date="2021" name="Nat. Commun.">
        <title>Genetic determinants of endophytism in the Arabidopsis root mycobiome.</title>
        <authorList>
            <person name="Mesny F."/>
            <person name="Miyauchi S."/>
            <person name="Thiergart T."/>
            <person name="Pickel B."/>
            <person name="Atanasova L."/>
            <person name="Karlsson M."/>
            <person name="Huettel B."/>
            <person name="Barry K.W."/>
            <person name="Haridas S."/>
            <person name="Chen C."/>
            <person name="Bauer D."/>
            <person name="Andreopoulos W."/>
            <person name="Pangilinan J."/>
            <person name="LaButti K."/>
            <person name="Riley R."/>
            <person name="Lipzen A."/>
            <person name="Clum A."/>
            <person name="Drula E."/>
            <person name="Henrissat B."/>
            <person name="Kohler A."/>
            <person name="Grigoriev I.V."/>
            <person name="Martin F.M."/>
            <person name="Hacquard S."/>
        </authorList>
    </citation>
    <scope>NUCLEOTIDE SEQUENCE</scope>
    <source>
        <strain evidence="5">MPI-SDFR-AT-0117</strain>
    </source>
</reference>
<dbReference type="Gene3D" id="2.40.70.10">
    <property type="entry name" value="Acid Proteases"/>
    <property type="match status" value="2"/>
</dbReference>
<evidence type="ECO:0000259" key="4">
    <source>
        <dbReference type="PROSITE" id="PS51767"/>
    </source>
</evidence>